<evidence type="ECO:0000313" key="6">
    <source>
        <dbReference type="Proteomes" id="UP000253772"/>
    </source>
</evidence>
<dbReference type="GO" id="GO:0016779">
    <property type="term" value="F:nucleotidyltransferase activity"/>
    <property type="evidence" value="ECO:0007669"/>
    <property type="project" value="UniProtKB-KW"/>
</dbReference>
<geneLocation type="plasmid" evidence="5">
    <name>p1</name>
</geneLocation>
<dbReference type="OrthoDB" id="1275217at2"/>
<gene>
    <name evidence="5" type="ORF">DDF84_033250</name>
</gene>
<dbReference type="NCBIfam" id="TIGR03135">
    <property type="entry name" value="malonate_mdcG"/>
    <property type="match status" value="1"/>
</dbReference>
<dbReference type="InterPro" id="IPR049180">
    <property type="entry name" value="MdcG_C"/>
</dbReference>
<dbReference type="EMBL" id="CP037902">
    <property type="protein sequence ID" value="QBP14565.1"/>
    <property type="molecule type" value="Genomic_DNA"/>
</dbReference>
<dbReference type="NCBIfam" id="NF002332">
    <property type="entry name" value="PRK01293.1"/>
    <property type="match status" value="1"/>
</dbReference>
<evidence type="ECO:0000313" key="5">
    <source>
        <dbReference type="EMBL" id="QBP14565.1"/>
    </source>
</evidence>
<keyword evidence="5" id="KW-0614">Plasmid</keyword>
<name>A0A482J003_9BURK</name>
<dbReference type="InterPro" id="IPR017557">
    <property type="entry name" value="Holo-ACP_synthase"/>
</dbReference>
<feature type="domain" description="Phosphoribosyl-dephospho-CoA transferase MdcG C-terminal" evidence="3">
    <location>
        <begin position="96"/>
        <end position="207"/>
    </location>
</feature>
<evidence type="ECO:0000259" key="4">
    <source>
        <dbReference type="Pfam" id="PF20866"/>
    </source>
</evidence>
<evidence type="ECO:0000256" key="2">
    <source>
        <dbReference type="ARBA" id="ARBA00022695"/>
    </source>
</evidence>
<protein>
    <submittedName>
        <fullName evidence="5">Malonate decarboxylase holo-ACP synthase</fullName>
    </submittedName>
</protein>
<dbReference type="Pfam" id="PF20866">
    <property type="entry name" value="MdcG_N"/>
    <property type="match status" value="1"/>
</dbReference>
<dbReference type="Pfam" id="PF10620">
    <property type="entry name" value="MdcG"/>
    <property type="match status" value="1"/>
</dbReference>
<accession>A0A482J003</accession>
<reference evidence="5 6" key="1">
    <citation type="submission" date="2019-03" db="EMBL/GenBank/DDBJ databases">
        <title>Comparative insights into the high quality Complete genome sequence of highly metal resistant Cupriavidus metallidurans strain BS1 isolated from a gold-copper mine.</title>
        <authorList>
            <person name="Mazhar H.S."/>
            <person name="Rensing C."/>
        </authorList>
    </citation>
    <scope>NUCLEOTIDE SEQUENCE [LARGE SCALE GENOMIC DNA]</scope>
    <source>
        <strain evidence="5 6">BS1</strain>
        <plasmid evidence="5 6">p1</plasmid>
    </source>
</reference>
<dbReference type="AlphaFoldDB" id="A0A482J003"/>
<feature type="domain" description="Phosphoribosyl-dephospho-CoA transferase MdcG N-terminal" evidence="4">
    <location>
        <begin position="5"/>
        <end position="80"/>
    </location>
</feature>
<keyword evidence="2" id="KW-0548">Nucleotidyltransferase</keyword>
<evidence type="ECO:0000256" key="1">
    <source>
        <dbReference type="ARBA" id="ARBA00022679"/>
    </source>
</evidence>
<evidence type="ECO:0000259" key="3">
    <source>
        <dbReference type="Pfam" id="PF10620"/>
    </source>
</evidence>
<dbReference type="Proteomes" id="UP000253772">
    <property type="component" value="Plasmid p1"/>
</dbReference>
<dbReference type="RefSeq" id="WP_038315473.1">
    <property type="nucleotide sequence ID" value="NZ_CP037902.1"/>
</dbReference>
<keyword evidence="1" id="KW-0808">Transferase</keyword>
<dbReference type="InterPro" id="IPR048903">
    <property type="entry name" value="MdcG_N"/>
</dbReference>
<organism evidence="5 6">
    <name type="scientific">Cupriavidus metallidurans</name>
    <dbReference type="NCBI Taxonomy" id="119219"/>
    <lineage>
        <taxon>Bacteria</taxon>
        <taxon>Pseudomonadati</taxon>
        <taxon>Pseudomonadota</taxon>
        <taxon>Betaproteobacteria</taxon>
        <taxon>Burkholderiales</taxon>
        <taxon>Burkholderiaceae</taxon>
        <taxon>Cupriavidus</taxon>
    </lineage>
</organism>
<proteinExistence type="predicted"/>
<sequence>MQRPQPHDLIWLRDPAAIAVAAPVPDWADAEWLAQAPVVVRRDRDCSGSGRIPVGLRGRQRAERHAAWIDTDQCASLISPFDIAGQGYWRMHPRRDAIPALNALDHIAAQLGKLQFQWGVTGAVGFTLASGIDVLHAGSDIDLLIAAPQALPMTALDELGTMLDTSGVRLDVQIATPAGAFALLERLRTRGRVLLKTDSGPVLCDDPWQPTWPRC</sequence>